<dbReference type="NCBIfam" id="TIGR00543">
    <property type="entry name" value="isochor_syn"/>
    <property type="match status" value="1"/>
</dbReference>
<name>A0A3E1Q724_9FLAO</name>
<dbReference type="SUPFAM" id="SSF56322">
    <property type="entry name" value="ADC synthase"/>
    <property type="match status" value="1"/>
</dbReference>
<comment type="catalytic activity">
    <reaction evidence="1">
        <text>chorismate = isochorismate</text>
        <dbReference type="Rhea" id="RHEA:18985"/>
        <dbReference type="ChEBI" id="CHEBI:29748"/>
        <dbReference type="ChEBI" id="CHEBI:29780"/>
        <dbReference type="EC" id="5.4.4.2"/>
    </reaction>
</comment>
<accession>A0A3E1Q724</accession>
<evidence type="ECO:0000313" key="7">
    <source>
        <dbReference type="EMBL" id="RFN57932.1"/>
    </source>
</evidence>
<evidence type="ECO:0000256" key="2">
    <source>
        <dbReference type="ARBA" id="ARBA00005297"/>
    </source>
</evidence>
<dbReference type="PANTHER" id="PTHR42839:SF2">
    <property type="entry name" value="ISOCHORISMATE SYNTHASE ENTC"/>
    <property type="match status" value="1"/>
</dbReference>
<reference evidence="7 8" key="1">
    <citation type="journal article" date="2007" name="Int. J. Syst. Evol. Microbiol.">
        <title>Marixanthomonas ophiurae gen. nov., sp. nov., a marine bacterium of the family Flavobacteriaceae isolated from a deep-sea brittle star.</title>
        <authorList>
            <person name="Romanenko L.A."/>
            <person name="Uchino M."/>
            <person name="Frolova G.M."/>
            <person name="Mikhailov V.V."/>
        </authorList>
    </citation>
    <scope>NUCLEOTIDE SEQUENCE [LARGE SCALE GENOMIC DNA]</scope>
    <source>
        <strain evidence="7 8">KMM 3046</strain>
    </source>
</reference>
<dbReference type="RefSeq" id="WP_117159881.1">
    <property type="nucleotide sequence ID" value="NZ_QVID01000002.1"/>
</dbReference>
<evidence type="ECO:0000256" key="3">
    <source>
        <dbReference type="ARBA" id="ARBA00012824"/>
    </source>
</evidence>
<dbReference type="EC" id="5.4.4.2" evidence="3"/>
<dbReference type="Gene3D" id="3.60.120.10">
    <property type="entry name" value="Anthranilate synthase"/>
    <property type="match status" value="1"/>
</dbReference>
<comment type="similarity">
    <text evidence="2">Belongs to the isochorismate synthase family.</text>
</comment>
<protein>
    <recommendedName>
        <fullName evidence="3">isochorismate synthase</fullName>
        <ecNumber evidence="3">5.4.4.2</ecNumber>
    </recommendedName>
    <alternativeName>
        <fullName evidence="5">Isochorismate mutase</fullName>
    </alternativeName>
</protein>
<dbReference type="EMBL" id="QVID01000002">
    <property type="protein sequence ID" value="RFN57932.1"/>
    <property type="molecule type" value="Genomic_DNA"/>
</dbReference>
<dbReference type="PANTHER" id="PTHR42839">
    <property type="entry name" value="ISOCHORISMATE SYNTHASE ENTC"/>
    <property type="match status" value="1"/>
</dbReference>
<sequence length="355" mass="40147">MNLKILLQKITEHYKNQKPFVLYSHPESDTVEVLLQKDSKKYTSEAFDKQGIVMAPFIYETKAVCIPLQESEHISCEFSKEKIKTKTLDPSFKTLEKEAYMRLVSKALATISHKNTHKVVVSRKKEYSISNTDFSIFVPRLLKLYPTAFRYVWFHPETGLWCGATPETLLVTNGTSFTTMALAGTKKIENQKTPEWTPKEKNEQKVVTDAISNCLQKVTSVLRVSKTYTHEAGSLAHLRTDITGMLKNKKTTLATITAALHPTPAVCGTPLSAALDFINKNEGYDREYYTGFIGSIDDNDSTSCLFVNLRCMKIEDNKASLYVGGGITFDSQPEEEWEETQNKLQTMLQVVQPML</sequence>
<comment type="caution">
    <text evidence="7">The sequence shown here is derived from an EMBL/GenBank/DDBJ whole genome shotgun (WGS) entry which is preliminary data.</text>
</comment>
<evidence type="ECO:0000256" key="1">
    <source>
        <dbReference type="ARBA" id="ARBA00000799"/>
    </source>
</evidence>
<dbReference type="GO" id="GO:0008909">
    <property type="term" value="F:isochorismate synthase activity"/>
    <property type="evidence" value="ECO:0007669"/>
    <property type="project" value="UniProtKB-EC"/>
</dbReference>
<evidence type="ECO:0000256" key="5">
    <source>
        <dbReference type="ARBA" id="ARBA00041564"/>
    </source>
</evidence>
<dbReference type="InterPro" id="IPR004561">
    <property type="entry name" value="IsoChor_synthase"/>
</dbReference>
<gene>
    <name evidence="7" type="ORF">DZ858_11865</name>
</gene>
<evidence type="ECO:0000259" key="6">
    <source>
        <dbReference type="Pfam" id="PF00425"/>
    </source>
</evidence>
<dbReference type="OrthoDB" id="9806579at2"/>
<dbReference type="InterPro" id="IPR005801">
    <property type="entry name" value="ADC_synthase"/>
</dbReference>
<dbReference type="AlphaFoldDB" id="A0A3E1Q724"/>
<feature type="domain" description="Chorismate-utilising enzyme C-terminal" evidence="6">
    <location>
        <begin position="97"/>
        <end position="343"/>
    </location>
</feature>
<evidence type="ECO:0000313" key="8">
    <source>
        <dbReference type="Proteomes" id="UP000261082"/>
    </source>
</evidence>
<keyword evidence="8" id="KW-1185">Reference proteome</keyword>
<organism evidence="7 8">
    <name type="scientific">Marixanthomonas ophiurae</name>
    <dbReference type="NCBI Taxonomy" id="387659"/>
    <lineage>
        <taxon>Bacteria</taxon>
        <taxon>Pseudomonadati</taxon>
        <taxon>Bacteroidota</taxon>
        <taxon>Flavobacteriia</taxon>
        <taxon>Flavobacteriales</taxon>
        <taxon>Flavobacteriaceae</taxon>
        <taxon>Marixanthomonas</taxon>
    </lineage>
</organism>
<proteinExistence type="inferred from homology"/>
<dbReference type="Proteomes" id="UP000261082">
    <property type="component" value="Unassembled WGS sequence"/>
</dbReference>
<dbReference type="InterPro" id="IPR015890">
    <property type="entry name" value="Chorismate_C"/>
</dbReference>
<keyword evidence="4 7" id="KW-0413">Isomerase</keyword>
<dbReference type="Pfam" id="PF00425">
    <property type="entry name" value="Chorismate_bind"/>
    <property type="match status" value="1"/>
</dbReference>
<evidence type="ECO:0000256" key="4">
    <source>
        <dbReference type="ARBA" id="ARBA00023235"/>
    </source>
</evidence>